<dbReference type="PANTHER" id="PTHR38342">
    <property type="entry name" value="SLR5037 PROTEIN"/>
    <property type="match status" value="1"/>
</dbReference>
<evidence type="ECO:0000259" key="1">
    <source>
        <dbReference type="Pfam" id="PF03625"/>
    </source>
</evidence>
<dbReference type="Pfam" id="PF03625">
    <property type="entry name" value="DUF302"/>
    <property type="match status" value="1"/>
</dbReference>
<feature type="domain" description="DUF302" evidence="1">
    <location>
        <begin position="52"/>
        <end position="111"/>
    </location>
</feature>
<dbReference type="InterPro" id="IPR005180">
    <property type="entry name" value="DUF302"/>
</dbReference>
<dbReference type="AlphaFoldDB" id="A0A0F9CGX2"/>
<dbReference type="SUPFAM" id="SSF103247">
    <property type="entry name" value="TT1751-like"/>
    <property type="match status" value="1"/>
</dbReference>
<reference evidence="2" key="1">
    <citation type="journal article" date="2015" name="Nature">
        <title>Complex archaea that bridge the gap between prokaryotes and eukaryotes.</title>
        <authorList>
            <person name="Spang A."/>
            <person name="Saw J.H."/>
            <person name="Jorgensen S.L."/>
            <person name="Zaremba-Niedzwiedzka K."/>
            <person name="Martijn J."/>
            <person name="Lind A.E."/>
            <person name="van Eijk R."/>
            <person name="Schleper C."/>
            <person name="Guy L."/>
            <person name="Ettema T.J."/>
        </authorList>
    </citation>
    <scope>NUCLEOTIDE SEQUENCE</scope>
</reference>
<accession>A0A0F9CGX2</accession>
<dbReference type="CDD" id="cd14797">
    <property type="entry name" value="DUF302"/>
    <property type="match status" value="1"/>
</dbReference>
<proteinExistence type="predicted"/>
<evidence type="ECO:0000313" key="2">
    <source>
        <dbReference type="EMBL" id="KKL48344.1"/>
    </source>
</evidence>
<sequence>MKLASVALAAIIAAGPALADIERQKASGSVADAMERLEAAVEKAGATVFAKVDHGAGAEKAGLDLADSQLLIFGNPDLGTPVMQQDILAGLYLPLKVLVYGDGEGQTWVAYEEVEESFDDLDVDDDAEVIGKMEAAMEKFSKAASGN</sequence>
<organism evidence="2">
    <name type="scientific">marine sediment metagenome</name>
    <dbReference type="NCBI Taxonomy" id="412755"/>
    <lineage>
        <taxon>unclassified sequences</taxon>
        <taxon>metagenomes</taxon>
        <taxon>ecological metagenomes</taxon>
    </lineage>
</organism>
<gene>
    <name evidence="2" type="ORF">LCGC14_2326450</name>
</gene>
<name>A0A0F9CGX2_9ZZZZ</name>
<dbReference type="InterPro" id="IPR035923">
    <property type="entry name" value="TT1751-like_sf"/>
</dbReference>
<dbReference type="EMBL" id="LAZR01033347">
    <property type="protein sequence ID" value="KKL48344.1"/>
    <property type="molecule type" value="Genomic_DNA"/>
</dbReference>
<dbReference type="Gene3D" id="3.30.310.70">
    <property type="entry name" value="TT1751-like domain"/>
    <property type="match status" value="1"/>
</dbReference>
<protein>
    <recommendedName>
        <fullName evidence="1">DUF302 domain-containing protein</fullName>
    </recommendedName>
</protein>
<comment type="caution">
    <text evidence="2">The sequence shown here is derived from an EMBL/GenBank/DDBJ whole genome shotgun (WGS) entry which is preliminary data.</text>
</comment>
<dbReference type="PANTHER" id="PTHR38342:SF2">
    <property type="entry name" value="INNER MEMBRANE OR EXPORTED"/>
    <property type="match status" value="1"/>
</dbReference>